<gene>
    <name evidence="3" type="ORF">H0486_02665</name>
</gene>
<dbReference type="PANTHER" id="PTHR46558:SF4">
    <property type="entry name" value="DNA-BIDING PHAGE PROTEIN"/>
    <property type="match status" value="1"/>
</dbReference>
<proteinExistence type="predicted"/>
<evidence type="ECO:0000259" key="2">
    <source>
        <dbReference type="PROSITE" id="PS50943"/>
    </source>
</evidence>
<dbReference type="RefSeq" id="WP_228351536.1">
    <property type="nucleotide sequence ID" value="NZ_JACEGA010000001.1"/>
</dbReference>
<dbReference type="Proteomes" id="UP000574276">
    <property type="component" value="Unassembled WGS sequence"/>
</dbReference>
<dbReference type="SMART" id="SM00530">
    <property type="entry name" value="HTH_XRE"/>
    <property type="match status" value="1"/>
</dbReference>
<name>A0A839JZ81_9FIRM</name>
<dbReference type="PROSITE" id="PS50943">
    <property type="entry name" value="HTH_CROC1"/>
    <property type="match status" value="1"/>
</dbReference>
<evidence type="ECO:0000313" key="4">
    <source>
        <dbReference type="Proteomes" id="UP000574276"/>
    </source>
</evidence>
<dbReference type="InterPro" id="IPR001387">
    <property type="entry name" value="Cro/C1-type_HTH"/>
</dbReference>
<comment type="caution">
    <text evidence="3">The sequence shown here is derived from an EMBL/GenBank/DDBJ whole genome shotgun (WGS) entry which is preliminary data.</text>
</comment>
<dbReference type="GO" id="GO:0003677">
    <property type="term" value="F:DNA binding"/>
    <property type="evidence" value="ECO:0007669"/>
    <property type="project" value="UniProtKB-KW"/>
</dbReference>
<organism evidence="3 4">
    <name type="scientific">Variimorphobacter saccharofermentans</name>
    <dbReference type="NCBI Taxonomy" id="2755051"/>
    <lineage>
        <taxon>Bacteria</taxon>
        <taxon>Bacillati</taxon>
        <taxon>Bacillota</taxon>
        <taxon>Clostridia</taxon>
        <taxon>Lachnospirales</taxon>
        <taxon>Lachnospiraceae</taxon>
        <taxon>Variimorphobacter</taxon>
    </lineage>
</organism>
<sequence>MEKTVGMRIRECRVKMGITQEELAETIYTKKCTISAYETGKIDIKVSVLKDIARILNTTAGYLMDGDEMGFDADVMQLAMMLQEMKDKDVRNVAIEQVKILAKLNKDA</sequence>
<feature type="domain" description="HTH cro/C1-type" evidence="2">
    <location>
        <begin position="9"/>
        <end position="63"/>
    </location>
</feature>
<reference evidence="3 4" key="1">
    <citation type="submission" date="2020-07" db="EMBL/GenBank/DDBJ databases">
        <title>Characterization and genome sequencing of isolate MD1, a novel member within the family Lachnospiraceae.</title>
        <authorList>
            <person name="Rettenmaier R."/>
            <person name="Di Bello L."/>
            <person name="Zinser C."/>
            <person name="Scheitz K."/>
            <person name="Liebl W."/>
            <person name="Zverlov V."/>
        </authorList>
    </citation>
    <scope>NUCLEOTIDE SEQUENCE [LARGE SCALE GENOMIC DNA]</scope>
    <source>
        <strain evidence="3 4">MD1</strain>
    </source>
</reference>
<accession>A0A839JZ81</accession>
<keyword evidence="4" id="KW-1185">Reference proteome</keyword>
<keyword evidence="1" id="KW-0238">DNA-binding</keyword>
<dbReference type="PANTHER" id="PTHR46558">
    <property type="entry name" value="TRACRIPTIONAL REGULATORY PROTEIN-RELATED-RELATED"/>
    <property type="match status" value="1"/>
</dbReference>
<dbReference type="CDD" id="cd00093">
    <property type="entry name" value="HTH_XRE"/>
    <property type="match status" value="1"/>
</dbReference>
<dbReference type="Pfam" id="PF01381">
    <property type="entry name" value="HTH_3"/>
    <property type="match status" value="1"/>
</dbReference>
<evidence type="ECO:0000313" key="3">
    <source>
        <dbReference type="EMBL" id="MBB2181781.1"/>
    </source>
</evidence>
<dbReference type="AlphaFoldDB" id="A0A839JZ81"/>
<dbReference type="InterPro" id="IPR010982">
    <property type="entry name" value="Lambda_DNA-bd_dom_sf"/>
</dbReference>
<dbReference type="SUPFAM" id="SSF47413">
    <property type="entry name" value="lambda repressor-like DNA-binding domains"/>
    <property type="match status" value="1"/>
</dbReference>
<dbReference type="Gene3D" id="1.10.260.40">
    <property type="entry name" value="lambda repressor-like DNA-binding domains"/>
    <property type="match status" value="1"/>
</dbReference>
<evidence type="ECO:0000256" key="1">
    <source>
        <dbReference type="ARBA" id="ARBA00023125"/>
    </source>
</evidence>
<dbReference type="EMBL" id="JACEGA010000001">
    <property type="protein sequence ID" value="MBB2181781.1"/>
    <property type="molecule type" value="Genomic_DNA"/>
</dbReference>
<protein>
    <submittedName>
        <fullName evidence="3">Helix-turn-helix transcriptional regulator</fullName>
    </submittedName>
</protein>